<evidence type="ECO:0000256" key="8">
    <source>
        <dbReference type="ARBA" id="ARBA00022884"/>
    </source>
</evidence>
<evidence type="ECO:0000256" key="2">
    <source>
        <dbReference type="ARBA" id="ARBA00001946"/>
    </source>
</evidence>
<evidence type="ECO:0000256" key="4">
    <source>
        <dbReference type="ARBA" id="ARBA00022723"/>
    </source>
</evidence>
<dbReference type="SMART" id="SM00535">
    <property type="entry name" value="RIBOc"/>
    <property type="match status" value="1"/>
</dbReference>
<evidence type="ECO:0008006" key="14">
    <source>
        <dbReference type="Google" id="ProtNLM"/>
    </source>
</evidence>
<dbReference type="PROSITE" id="PS50137">
    <property type="entry name" value="DS_RBD"/>
    <property type="match status" value="1"/>
</dbReference>
<dbReference type="PROSITE" id="PS00517">
    <property type="entry name" value="RNASE_3_1"/>
    <property type="match status" value="1"/>
</dbReference>
<dbReference type="OrthoDB" id="416741at2759"/>
<dbReference type="PROSITE" id="PS50142">
    <property type="entry name" value="RNASE_3_2"/>
    <property type="match status" value="1"/>
</dbReference>
<comment type="cofactor">
    <cofactor evidence="1">
        <name>Mn(2+)</name>
        <dbReference type="ChEBI" id="CHEBI:29035"/>
    </cofactor>
</comment>
<dbReference type="GO" id="GO:0004525">
    <property type="term" value="F:ribonuclease III activity"/>
    <property type="evidence" value="ECO:0007669"/>
    <property type="project" value="InterPro"/>
</dbReference>
<proteinExistence type="predicted"/>
<dbReference type="FunFam" id="1.10.1520.10:FF:000004">
    <property type="entry name" value="Endoribonuclease dicer-like 1"/>
    <property type="match status" value="1"/>
</dbReference>
<keyword evidence="3" id="KW-0540">Nuclease</keyword>
<dbReference type="PANTHER" id="PTHR14950:SF49">
    <property type="entry name" value="RIBONUCLEASE 3-LIKE PROTEIN 2-RELATED"/>
    <property type="match status" value="1"/>
</dbReference>
<dbReference type="Gene3D" id="1.10.1520.10">
    <property type="entry name" value="Ribonuclease III domain"/>
    <property type="match status" value="1"/>
</dbReference>
<keyword evidence="7" id="KW-0460">Magnesium</keyword>
<dbReference type="Proteomes" id="UP000326396">
    <property type="component" value="Linkage Group LG7"/>
</dbReference>
<dbReference type="SUPFAM" id="SSF54768">
    <property type="entry name" value="dsRNA-binding domain-like"/>
    <property type="match status" value="2"/>
</dbReference>
<feature type="domain" description="DRBM" evidence="10">
    <location>
        <begin position="305"/>
        <end position="378"/>
    </location>
</feature>
<dbReference type="InterPro" id="IPR000999">
    <property type="entry name" value="RNase_III_dom"/>
</dbReference>
<dbReference type="GO" id="GO:0005634">
    <property type="term" value="C:nucleus"/>
    <property type="evidence" value="ECO:0007669"/>
    <property type="project" value="TreeGrafter"/>
</dbReference>
<keyword evidence="8 9" id="KW-0694">RNA-binding</keyword>
<evidence type="ECO:0000256" key="1">
    <source>
        <dbReference type="ARBA" id="ARBA00001936"/>
    </source>
</evidence>
<dbReference type="Pfam" id="PF00035">
    <property type="entry name" value="dsrm"/>
    <property type="match status" value="1"/>
</dbReference>
<organism evidence="12 13">
    <name type="scientific">Mikania micrantha</name>
    <name type="common">bitter vine</name>
    <dbReference type="NCBI Taxonomy" id="192012"/>
    <lineage>
        <taxon>Eukaryota</taxon>
        <taxon>Viridiplantae</taxon>
        <taxon>Streptophyta</taxon>
        <taxon>Embryophyta</taxon>
        <taxon>Tracheophyta</taxon>
        <taxon>Spermatophyta</taxon>
        <taxon>Magnoliopsida</taxon>
        <taxon>eudicotyledons</taxon>
        <taxon>Gunneridae</taxon>
        <taxon>Pentapetalae</taxon>
        <taxon>asterids</taxon>
        <taxon>campanulids</taxon>
        <taxon>Asterales</taxon>
        <taxon>Asteraceae</taxon>
        <taxon>Asteroideae</taxon>
        <taxon>Heliantheae alliance</taxon>
        <taxon>Eupatorieae</taxon>
        <taxon>Mikania</taxon>
    </lineage>
</organism>
<reference evidence="12 13" key="1">
    <citation type="submission" date="2019-05" db="EMBL/GenBank/DDBJ databases">
        <title>Mikania micrantha, genome provides insights into the molecular mechanism of rapid growth.</title>
        <authorList>
            <person name="Liu B."/>
        </authorList>
    </citation>
    <scope>NUCLEOTIDE SEQUENCE [LARGE SCALE GENOMIC DNA]</scope>
    <source>
        <strain evidence="12">NLD-2019</strain>
        <tissue evidence="12">Leaf</tissue>
    </source>
</reference>
<feature type="domain" description="RNase III" evidence="11">
    <location>
        <begin position="49"/>
        <end position="192"/>
    </location>
</feature>
<dbReference type="InterPro" id="IPR014720">
    <property type="entry name" value="dsRBD_dom"/>
</dbReference>
<dbReference type="GO" id="GO:0003723">
    <property type="term" value="F:RNA binding"/>
    <property type="evidence" value="ECO:0007669"/>
    <property type="project" value="UniProtKB-UniRule"/>
</dbReference>
<comment type="cofactor">
    <cofactor evidence="2">
        <name>Mg(2+)</name>
        <dbReference type="ChEBI" id="CHEBI:18420"/>
    </cofactor>
</comment>
<evidence type="ECO:0000259" key="10">
    <source>
        <dbReference type="PROSITE" id="PS50137"/>
    </source>
</evidence>
<sequence>MKKRKRLSQVSAKSRRKRQETIVHTYAGDMYLYSGELTDQSVVNMDESVAAVESILMYKFKDKRLLEEALTHSSYNGSPSYQRLEFLGDSVLQLAISNFFFLTYDDVEAGQLSLLRSANISTEKLARVAVRHGLYKYIRHNKADVLSKKVREFVTAVEEEGEMVVHGGQMKPPKVLADIVESVAAAVYVDCGFNLQMVWMIFRSLLEPLVMLNVVLAQPQPVTALFEACHKDGKQVDIRHQWKGDRSIASVFVDDTFIAFGSSVTKDNAKIHAAKAALSKITKPKSDDKNSHTNVDLNHLVETEGAKQKVCEICNKKKWPKPTYRIEQELGPAHDKRYISTVQVELADAILLVKGNERSRVKDAENSAAAMMLNALRESGCA</sequence>
<dbReference type="Pfam" id="PF00636">
    <property type="entry name" value="Ribonuclease_3"/>
    <property type="match status" value="1"/>
</dbReference>
<dbReference type="CDD" id="cd10845">
    <property type="entry name" value="DSRM_RNAse_III_family"/>
    <property type="match status" value="1"/>
</dbReference>
<accession>A0A5N6M2T8</accession>
<evidence type="ECO:0000256" key="5">
    <source>
        <dbReference type="ARBA" id="ARBA00022759"/>
    </source>
</evidence>
<evidence type="ECO:0000256" key="6">
    <source>
        <dbReference type="ARBA" id="ARBA00022801"/>
    </source>
</evidence>
<dbReference type="InterPro" id="IPR036389">
    <property type="entry name" value="RNase_III_sf"/>
</dbReference>
<evidence type="ECO:0000259" key="11">
    <source>
        <dbReference type="PROSITE" id="PS50142"/>
    </source>
</evidence>
<dbReference type="CDD" id="cd00593">
    <property type="entry name" value="RIBOc"/>
    <property type="match status" value="1"/>
</dbReference>
<dbReference type="GO" id="GO:0005737">
    <property type="term" value="C:cytoplasm"/>
    <property type="evidence" value="ECO:0007669"/>
    <property type="project" value="TreeGrafter"/>
</dbReference>
<dbReference type="GO" id="GO:0030422">
    <property type="term" value="P:siRNA processing"/>
    <property type="evidence" value="ECO:0007669"/>
    <property type="project" value="TreeGrafter"/>
</dbReference>
<comment type="caution">
    <text evidence="12">The sequence shown here is derived from an EMBL/GenBank/DDBJ whole genome shotgun (WGS) entry which is preliminary data.</text>
</comment>
<dbReference type="Gene3D" id="3.30.160.20">
    <property type="match status" value="2"/>
</dbReference>
<dbReference type="Pfam" id="PF14709">
    <property type="entry name" value="DND1_DSRM"/>
    <property type="match status" value="1"/>
</dbReference>
<evidence type="ECO:0000313" key="13">
    <source>
        <dbReference type="Proteomes" id="UP000326396"/>
    </source>
</evidence>
<gene>
    <name evidence="12" type="ORF">E3N88_35103</name>
</gene>
<name>A0A5N6M2T8_9ASTR</name>
<dbReference type="SMART" id="SM00358">
    <property type="entry name" value="DSRM"/>
    <property type="match status" value="2"/>
</dbReference>
<keyword evidence="6" id="KW-0378">Hydrolase</keyword>
<evidence type="ECO:0000256" key="7">
    <source>
        <dbReference type="ARBA" id="ARBA00022842"/>
    </source>
</evidence>
<keyword evidence="13" id="KW-1185">Reference proteome</keyword>
<evidence type="ECO:0000256" key="9">
    <source>
        <dbReference type="PROSITE-ProRule" id="PRU00266"/>
    </source>
</evidence>
<dbReference type="EMBL" id="SZYD01000017">
    <property type="protein sequence ID" value="KAD3067223.1"/>
    <property type="molecule type" value="Genomic_DNA"/>
</dbReference>
<evidence type="ECO:0000313" key="12">
    <source>
        <dbReference type="EMBL" id="KAD3067223.1"/>
    </source>
</evidence>
<keyword evidence="5" id="KW-0255">Endonuclease</keyword>
<protein>
    <recommendedName>
        <fullName evidence="14">RNase III domain-containing protein</fullName>
    </recommendedName>
</protein>
<dbReference type="PANTHER" id="PTHR14950">
    <property type="entry name" value="DICER-RELATED"/>
    <property type="match status" value="1"/>
</dbReference>
<dbReference type="SUPFAM" id="SSF69065">
    <property type="entry name" value="RNase III domain-like"/>
    <property type="match status" value="1"/>
</dbReference>
<keyword evidence="4" id="KW-0479">Metal-binding</keyword>
<dbReference type="GO" id="GO:0046872">
    <property type="term" value="F:metal ion binding"/>
    <property type="evidence" value="ECO:0007669"/>
    <property type="project" value="UniProtKB-KW"/>
</dbReference>
<dbReference type="AlphaFoldDB" id="A0A5N6M2T8"/>
<evidence type="ECO:0000256" key="3">
    <source>
        <dbReference type="ARBA" id="ARBA00022722"/>
    </source>
</evidence>